<dbReference type="RefSeq" id="WP_166280710.1">
    <property type="nucleotide sequence ID" value="NZ_JTHE03000034.1"/>
</dbReference>
<dbReference type="AlphaFoldDB" id="A0ABD4T188"/>
<comment type="caution">
    <text evidence="1">The sequence shown here is derived from an EMBL/GenBank/DDBJ whole genome shotgun (WGS) entry which is preliminary data.</text>
</comment>
<keyword evidence="1" id="KW-0347">Helicase</keyword>
<reference evidence="1 2" key="1">
    <citation type="journal article" date="2015" name="Genome Announc.">
        <title>Draft Genome Sequence of Filamentous Marine Cyanobacterium Lyngbya confervoides Strain BDU141951.</title>
        <authorList>
            <person name="Chandrababunaidu M.M."/>
            <person name="Sen D."/>
            <person name="Tripathy S."/>
        </authorList>
    </citation>
    <scope>NUCLEOTIDE SEQUENCE [LARGE SCALE GENOMIC DNA]</scope>
    <source>
        <strain evidence="1 2">BDU141951</strain>
    </source>
</reference>
<organism evidence="1 2">
    <name type="scientific">Lyngbya confervoides BDU141951</name>
    <dbReference type="NCBI Taxonomy" id="1574623"/>
    <lineage>
        <taxon>Bacteria</taxon>
        <taxon>Bacillati</taxon>
        <taxon>Cyanobacteriota</taxon>
        <taxon>Cyanophyceae</taxon>
        <taxon>Oscillatoriophycideae</taxon>
        <taxon>Oscillatoriales</taxon>
        <taxon>Microcoleaceae</taxon>
        <taxon>Lyngbya</taxon>
    </lineage>
</organism>
<proteinExistence type="predicted"/>
<keyword evidence="1" id="KW-0378">Hydrolase</keyword>
<accession>A0ABD4T188</accession>
<sequence>MNHVTQVRCPNCGSHATRDRVKNTSLIRTQCRTCDYLLITCNETGRVIESYAPGLSMVSLVNR</sequence>
<name>A0ABD4T188_9CYAN</name>
<gene>
    <name evidence="1" type="ORF">QQ91_0005080</name>
</gene>
<evidence type="ECO:0000313" key="1">
    <source>
        <dbReference type="EMBL" id="MCM1982200.1"/>
    </source>
</evidence>
<dbReference type="EMBL" id="JTHE03000034">
    <property type="protein sequence ID" value="MCM1982200.1"/>
    <property type="molecule type" value="Genomic_DNA"/>
</dbReference>
<keyword evidence="2" id="KW-1185">Reference proteome</keyword>
<keyword evidence="1" id="KW-0067">ATP-binding</keyword>
<dbReference type="Proteomes" id="UP000031561">
    <property type="component" value="Unassembled WGS sequence"/>
</dbReference>
<keyword evidence="1" id="KW-0547">Nucleotide-binding</keyword>
<protein>
    <submittedName>
        <fullName evidence="1">Replication restart DNA helicase PriA</fullName>
    </submittedName>
</protein>
<dbReference type="GO" id="GO:0004386">
    <property type="term" value="F:helicase activity"/>
    <property type="evidence" value="ECO:0007669"/>
    <property type="project" value="UniProtKB-KW"/>
</dbReference>
<evidence type="ECO:0000313" key="2">
    <source>
        <dbReference type="Proteomes" id="UP000031561"/>
    </source>
</evidence>